<protein>
    <recommendedName>
        <fullName evidence="6 19">Adenosylcobinamide-GDP ribazoletransferase</fullName>
        <ecNumber evidence="5 19">2.7.8.26</ecNumber>
    </recommendedName>
    <alternativeName>
        <fullName evidence="16 19">Cobalamin synthase</fullName>
    </alternativeName>
    <alternativeName>
        <fullName evidence="15 19">Cobalamin-5'-phosphate synthase</fullName>
    </alternativeName>
</protein>
<keyword evidence="8 19" id="KW-0169">Cobalamin biosynthesis</keyword>
<feature type="transmembrane region" description="Helical" evidence="19">
    <location>
        <begin position="42"/>
        <end position="63"/>
    </location>
</feature>
<keyword evidence="10 19" id="KW-0812">Transmembrane</keyword>
<reference evidence="20 21" key="1">
    <citation type="submission" date="2019-03" db="EMBL/GenBank/DDBJ databases">
        <authorList>
            <person name="Zhang S."/>
        </authorList>
    </citation>
    <scope>NUCLEOTIDE SEQUENCE [LARGE SCALE GENOMIC DNA]</scope>
    <source>
        <strain evidence="20 21">S4J41</strain>
    </source>
</reference>
<evidence type="ECO:0000256" key="9">
    <source>
        <dbReference type="ARBA" id="ARBA00022679"/>
    </source>
</evidence>
<organism evidence="20 21">
    <name type="scientific">Antarcticimicrobium sediminis</name>
    <dbReference type="NCBI Taxonomy" id="2546227"/>
    <lineage>
        <taxon>Bacteria</taxon>
        <taxon>Pseudomonadati</taxon>
        <taxon>Pseudomonadota</taxon>
        <taxon>Alphaproteobacteria</taxon>
        <taxon>Rhodobacterales</taxon>
        <taxon>Paracoccaceae</taxon>
        <taxon>Antarcticimicrobium</taxon>
    </lineage>
</organism>
<gene>
    <name evidence="19 20" type="primary">cobS</name>
    <name evidence="20" type="ORF">E1B25_01380</name>
</gene>
<dbReference type="Proteomes" id="UP000294662">
    <property type="component" value="Unassembled WGS sequence"/>
</dbReference>
<feature type="transmembrane region" description="Helical" evidence="19">
    <location>
        <begin position="147"/>
        <end position="166"/>
    </location>
</feature>
<comment type="caution">
    <text evidence="20">The sequence shown here is derived from an EMBL/GenBank/DDBJ whole genome shotgun (WGS) entry which is preliminary data.</text>
</comment>
<evidence type="ECO:0000313" key="20">
    <source>
        <dbReference type="EMBL" id="TDE40893.1"/>
    </source>
</evidence>
<evidence type="ECO:0000256" key="3">
    <source>
        <dbReference type="ARBA" id="ARBA00004663"/>
    </source>
</evidence>
<evidence type="ECO:0000256" key="7">
    <source>
        <dbReference type="ARBA" id="ARBA00022475"/>
    </source>
</evidence>
<evidence type="ECO:0000256" key="16">
    <source>
        <dbReference type="ARBA" id="ARBA00032853"/>
    </source>
</evidence>
<dbReference type="GO" id="GO:0009236">
    <property type="term" value="P:cobalamin biosynthetic process"/>
    <property type="evidence" value="ECO:0007669"/>
    <property type="project" value="UniProtKB-UniRule"/>
</dbReference>
<accession>A0A4R5F0K6</accession>
<comment type="catalytic activity">
    <reaction evidence="18 19">
        <text>alpha-ribazole 5'-phosphate + adenosylcob(III)inamide-GDP = adenosylcob(III)alamin 5'-phosphate + GMP + H(+)</text>
        <dbReference type="Rhea" id="RHEA:23560"/>
        <dbReference type="ChEBI" id="CHEBI:15378"/>
        <dbReference type="ChEBI" id="CHEBI:57918"/>
        <dbReference type="ChEBI" id="CHEBI:58115"/>
        <dbReference type="ChEBI" id="CHEBI:60487"/>
        <dbReference type="ChEBI" id="CHEBI:60493"/>
        <dbReference type="EC" id="2.7.8.26"/>
    </reaction>
</comment>
<evidence type="ECO:0000256" key="8">
    <source>
        <dbReference type="ARBA" id="ARBA00022573"/>
    </source>
</evidence>
<keyword evidence="21" id="KW-1185">Reference proteome</keyword>
<feature type="transmembrane region" description="Helical" evidence="19">
    <location>
        <begin position="186"/>
        <end position="217"/>
    </location>
</feature>
<evidence type="ECO:0000256" key="17">
    <source>
        <dbReference type="ARBA" id="ARBA00048623"/>
    </source>
</evidence>
<evidence type="ECO:0000256" key="11">
    <source>
        <dbReference type="ARBA" id="ARBA00022842"/>
    </source>
</evidence>
<evidence type="ECO:0000313" key="21">
    <source>
        <dbReference type="Proteomes" id="UP000294662"/>
    </source>
</evidence>
<evidence type="ECO:0000256" key="18">
    <source>
        <dbReference type="ARBA" id="ARBA00049504"/>
    </source>
</evidence>
<evidence type="ECO:0000256" key="12">
    <source>
        <dbReference type="ARBA" id="ARBA00022989"/>
    </source>
</evidence>
<keyword evidence="9 19" id="KW-0808">Transferase</keyword>
<comment type="similarity">
    <text evidence="4 19">Belongs to the CobS family.</text>
</comment>
<dbReference type="GO" id="GO:0005886">
    <property type="term" value="C:plasma membrane"/>
    <property type="evidence" value="ECO:0007669"/>
    <property type="project" value="UniProtKB-SubCell"/>
</dbReference>
<evidence type="ECO:0000256" key="10">
    <source>
        <dbReference type="ARBA" id="ARBA00022692"/>
    </source>
</evidence>
<evidence type="ECO:0000256" key="5">
    <source>
        <dbReference type="ARBA" id="ARBA00013200"/>
    </source>
</evidence>
<dbReference type="OrthoDB" id="9794626at2"/>
<dbReference type="NCBIfam" id="TIGR00317">
    <property type="entry name" value="cobS"/>
    <property type="match status" value="1"/>
</dbReference>
<evidence type="ECO:0000256" key="19">
    <source>
        <dbReference type="HAMAP-Rule" id="MF_00719"/>
    </source>
</evidence>
<evidence type="ECO:0000256" key="4">
    <source>
        <dbReference type="ARBA" id="ARBA00010561"/>
    </source>
</evidence>
<sequence length="257" mass="25711">MRISDILAGTWRDIALALVLLTRLPLPRLPEAAFARQAQAGWAFPLVGIAVAAPACALGAFAIHLGLPPAVAAGLVLAAQVMLTGAMHEDGLADSADGLWGGMTRARRLEIMKDSRIGSYGVLALILCTGLRWAALAALIETQAWGAVLATALLSRAGMPALMAALPHARAGGLSHAVGRPGRGTALSAAALALVLALLLSGSAAVAAAFWAGLAVLGMGALARAKLGGQTGDILGASQQLAEIAALLAFLSLGGAS</sequence>
<evidence type="ECO:0000256" key="6">
    <source>
        <dbReference type="ARBA" id="ARBA00015850"/>
    </source>
</evidence>
<dbReference type="PANTHER" id="PTHR34148:SF1">
    <property type="entry name" value="ADENOSYLCOBINAMIDE-GDP RIBAZOLETRANSFERASE"/>
    <property type="match status" value="1"/>
</dbReference>
<name>A0A4R5F0K6_9RHOB</name>
<keyword evidence="13 19" id="KW-0472">Membrane</keyword>
<dbReference type="GO" id="GO:0051073">
    <property type="term" value="F:adenosylcobinamide-GDP ribazoletransferase activity"/>
    <property type="evidence" value="ECO:0007669"/>
    <property type="project" value="UniProtKB-UniRule"/>
</dbReference>
<dbReference type="GO" id="GO:0008818">
    <property type="term" value="F:cobalamin 5'-phosphate synthase activity"/>
    <property type="evidence" value="ECO:0007669"/>
    <property type="project" value="UniProtKB-UniRule"/>
</dbReference>
<dbReference type="EC" id="2.7.8.26" evidence="5 19"/>
<dbReference type="AlphaFoldDB" id="A0A4R5F0K6"/>
<comment type="cofactor">
    <cofactor evidence="1 19">
        <name>Mg(2+)</name>
        <dbReference type="ChEBI" id="CHEBI:18420"/>
    </cofactor>
</comment>
<dbReference type="UniPathway" id="UPA00148">
    <property type="reaction ID" value="UER00238"/>
</dbReference>
<proteinExistence type="inferred from homology"/>
<evidence type="ECO:0000256" key="14">
    <source>
        <dbReference type="ARBA" id="ARBA00025228"/>
    </source>
</evidence>
<evidence type="ECO:0000256" key="1">
    <source>
        <dbReference type="ARBA" id="ARBA00001946"/>
    </source>
</evidence>
<keyword evidence="7 19" id="KW-1003">Cell membrane</keyword>
<comment type="subcellular location">
    <subcellularLocation>
        <location evidence="2 19">Cell membrane</location>
        <topology evidence="2 19">Multi-pass membrane protein</topology>
    </subcellularLocation>
</comment>
<comment type="function">
    <text evidence="14 19">Joins adenosylcobinamide-GDP and alpha-ribazole to generate adenosylcobalamin (Ado-cobalamin). Also synthesizes adenosylcobalamin 5'-phosphate from adenosylcobinamide-GDP and alpha-ribazole 5'-phosphate.</text>
</comment>
<dbReference type="HAMAP" id="MF_00719">
    <property type="entry name" value="CobS"/>
    <property type="match status" value="1"/>
</dbReference>
<keyword evidence="11 19" id="KW-0460">Magnesium</keyword>
<dbReference type="InterPro" id="IPR003805">
    <property type="entry name" value="CobS"/>
</dbReference>
<comment type="pathway">
    <text evidence="3 19">Cofactor biosynthesis; adenosylcobalamin biosynthesis; adenosylcobalamin from cob(II)yrinate a,c-diamide: step 7/7.</text>
</comment>
<evidence type="ECO:0000256" key="13">
    <source>
        <dbReference type="ARBA" id="ARBA00023136"/>
    </source>
</evidence>
<feature type="transmembrane region" description="Helical" evidence="19">
    <location>
        <begin position="117"/>
        <end position="140"/>
    </location>
</feature>
<dbReference type="EMBL" id="SMFP01000001">
    <property type="protein sequence ID" value="TDE40893.1"/>
    <property type="molecule type" value="Genomic_DNA"/>
</dbReference>
<evidence type="ECO:0000256" key="2">
    <source>
        <dbReference type="ARBA" id="ARBA00004651"/>
    </source>
</evidence>
<dbReference type="Pfam" id="PF02654">
    <property type="entry name" value="CobS"/>
    <property type="match status" value="1"/>
</dbReference>
<evidence type="ECO:0000256" key="15">
    <source>
        <dbReference type="ARBA" id="ARBA00032605"/>
    </source>
</evidence>
<comment type="catalytic activity">
    <reaction evidence="17 19">
        <text>alpha-ribazole + adenosylcob(III)inamide-GDP = adenosylcob(III)alamin + GMP + H(+)</text>
        <dbReference type="Rhea" id="RHEA:16049"/>
        <dbReference type="ChEBI" id="CHEBI:10329"/>
        <dbReference type="ChEBI" id="CHEBI:15378"/>
        <dbReference type="ChEBI" id="CHEBI:18408"/>
        <dbReference type="ChEBI" id="CHEBI:58115"/>
        <dbReference type="ChEBI" id="CHEBI:60487"/>
        <dbReference type="EC" id="2.7.8.26"/>
    </reaction>
</comment>
<keyword evidence="12 19" id="KW-1133">Transmembrane helix</keyword>
<dbReference type="PANTHER" id="PTHR34148">
    <property type="entry name" value="ADENOSYLCOBINAMIDE-GDP RIBAZOLETRANSFERASE"/>
    <property type="match status" value="1"/>
</dbReference>